<comment type="caution">
    <text evidence="1">The sequence shown here is derived from an EMBL/GenBank/DDBJ whole genome shotgun (WGS) entry which is preliminary data.</text>
</comment>
<sequence length="74" mass="8145">EGLSPLKVLGCQMCRRRNKFHVRLILGMLFVGIVISAAQFNDEIIGIRCPAGVTNIGEMPNKSVRWSPIPLGPK</sequence>
<name>A0ACA9L8J1_9GLOM</name>
<proteinExistence type="predicted"/>
<keyword evidence="2" id="KW-1185">Reference proteome</keyword>
<evidence type="ECO:0000313" key="1">
    <source>
        <dbReference type="EMBL" id="CAG8511648.1"/>
    </source>
</evidence>
<protein>
    <submittedName>
        <fullName evidence="1">14681_t:CDS:1</fullName>
    </submittedName>
</protein>
<accession>A0ACA9L8J1</accession>
<gene>
    <name evidence="1" type="ORF">ACOLOM_LOCUS3247</name>
</gene>
<dbReference type="Proteomes" id="UP000789525">
    <property type="component" value="Unassembled WGS sequence"/>
</dbReference>
<dbReference type="EMBL" id="CAJVPT010004734">
    <property type="protein sequence ID" value="CAG8511648.1"/>
    <property type="molecule type" value="Genomic_DNA"/>
</dbReference>
<feature type="non-terminal residue" evidence="1">
    <location>
        <position position="1"/>
    </location>
</feature>
<organism evidence="1 2">
    <name type="scientific">Acaulospora colombiana</name>
    <dbReference type="NCBI Taxonomy" id="27376"/>
    <lineage>
        <taxon>Eukaryota</taxon>
        <taxon>Fungi</taxon>
        <taxon>Fungi incertae sedis</taxon>
        <taxon>Mucoromycota</taxon>
        <taxon>Glomeromycotina</taxon>
        <taxon>Glomeromycetes</taxon>
        <taxon>Diversisporales</taxon>
        <taxon>Acaulosporaceae</taxon>
        <taxon>Acaulospora</taxon>
    </lineage>
</organism>
<reference evidence="1" key="1">
    <citation type="submission" date="2021-06" db="EMBL/GenBank/DDBJ databases">
        <authorList>
            <person name="Kallberg Y."/>
            <person name="Tangrot J."/>
            <person name="Rosling A."/>
        </authorList>
    </citation>
    <scope>NUCLEOTIDE SEQUENCE</scope>
    <source>
        <strain evidence="1">CL356</strain>
    </source>
</reference>
<evidence type="ECO:0000313" key="2">
    <source>
        <dbReference type="Proteomes" id="UP000789525"/>
    </source>
</evidence>